<name>A0A0V1M8U2_9BILA</name>
<organism evidence="1 2">
    <name type="scientific">Trichinella papuae</name>
    <dbReference type="NCBI Taxonomy" id="268474"/>
    <lineage>
        <taxon>Eukaryota</taxon>
        <taxon>Metazoa</taxon>
        <taxon>Ecdysozoa</taxon>
        <taxon>Nematoda</taxon>
        <taxon>Enoplea</taxon>
        <taxon>Dorylaimia</taxon>
        <taxon>Trichinellida</taxon>
        <taxon>Trichinellidae</taxon>
        <taxon>Trichinella</taxon>
    </lineage>
</organism>
<proteinExistence type="predicted"/>
<dbReference type="Proteomes" id="UP000054843">
    <property type="component" value="Unassembled WGS sequence"/>
</dbReference>
<dbReference type="AlphaFoldDB" id="A0A0V1M8U2"/>
<protein>
    <submittedName>
        <fullName evidence="1">Uncharacterized protein</fullName>
    </submittedName>
</protein>
<gene>
    <name evidence="1" type="ORF">T10_3063</name>
</gene>
<dbReference type="OrthoDB" id="5940031at2759"/>
<keyword evidence="2" id="KW-1185">Reference proteome</keyword>
<evidence type="ECO:0000313" key="2">
    <source>
        <dbReference type="Proteomes" id="UP000054843"/>
    </source>
</evidence>
<evidence type="ECO:0000313" key="1">
    <source>
        <dbReference type="EMBL" id="KRZ68216.1"/>
    </source>
</evidence>
<dbReference type="EMBL" id="JYDO01000171">
    <property type="protein sequence ID" value="KRZ68216.1"/>
    <property type="molecule type" value="Genomic_DNA"/>
</dbReference>
<accession>A0A0V1M8U2</accession>
<comment type="caution">
    <text evidence="1">The sequence shown here is derived from an EMBL/GenBank/DDBJ whole genome shotgun (WGS) entry which is preliminary data.</text>
</comment>
<reference evidence="1 2" key="1">
    <citation type="submission" date="2015-01" db="EMBL/GenBank/DDBJ databases">
        <title>Evolution of Trichinella species and genotypes.</title>
        <authorList>
            <person name="Korhonen P.K."/>
            <person name="Edoardo P."/>
            <person name="Giuseppe L.R."/>
            <person name="Gasser R.B."/>
        </authorList>
    </citation>
    <scope>NUCLEOTIDE SEQUENCE [LARGE SCALE GENOMIC DNA]</scope>
    <source>
        <strain evidence="1">ISS1980</strain>
    </source>
</reference>
<sequence>MISGAGGKGSSWKGLRSPVIPTANGQHMAHGNMQRRYELGDEKRSNRVVSYPGYCDTCVVEMNGRRIVQQMYRRHGKSHSAVYELTEQRNQPKEIGMEVPVVNCYGCFNWRGFASWAAIDAKFCYAEHRSWRPSSYGKVKEVPEVANSLKSFIPEYDIVVFFSVDLTPRVLSFMADDHRFMDNLCIAEDENHRVPTSGTMRFRILRLNDKNNRQLVA</sequence>